<evidence type="ECO:0000256" key="1">
    <source>
        <dbReference type="HAMAP-Rule" id="MF_00122"/>
    </source>
</evidence>
<sequence>MSSLTREEVEKVSLLARLRLSDEELTTMTEQMSQIVSYVELLGEVNTDDVEPMAHAVEQHNIFAEDVPHESLPRDAALANAPKRDDECFRVPAVLGE</sequence>
<comment type="function">
    <text evidence="1">Allows the formation of correctly charged Asn-tRNA(Asn) or Gln-tRNA(Gln) through the transamidation of misacylated Asp-tRNA(Asn) or Glu-tRNA(Gln) in organisms which lack either or both of asparaginyl-tRNA or glutaminyl-tRNA synthetases. The reaction takes place in the presence of glutamine and ATP through an activated phospho-Asp-tRNA(Asn) or phospho-Glu-tRNA(Gln).</text>
</comment>
<protein>
    <recommendedName>
        <fullName evidence="1">Aspartyl/glutamyl-tRNA(Asn/Gln) amidotransferase subunit C</fullName>
        <shortName evidence="1">Asp/Glu-ADT subunit C</shortName>
        <ecNumber evidence="1">6.3.5.-</ecNumber>
    </recommendedName>
</protein>
<comment type="catalytic activity">
    <reaction evidence="1">
        <text>L-aspartyl-tRNA(Asn) + L-glutamine + ATP + H2O = L-asparaginyl-tRNA(Asn) + L-glutamate + ADP + phosphate + 2 H(+)</text>
        <dbReference type="Rhea" id="RHEA:14513"/>
        <dbReference type="Rhea" id="RHEA-COMP:9674"/>
        <dbReference type="Rhea" id="RHEA-COMP:9677"/>
        <dbReference type="ChEBI" id="CHEBI:15377"/>
        <dbReference type="ChEBI" id="CHEBI:15378"/>
        <dbReference type="ChEBI" id="CHEBI:29985"/>
        <dbReference type="ChEBI" id="CHEBI:30616"/>
        <dbReference type="ChEBI" id="CHEBI:43474"/>
        <dbReference type="ChEBI" id="CHEBI:58359"/>
        <dbReference type="ChEBI" id="CHEBI:78515"/>
        <dbReference type="ChEBI" id="CHEBI:78516"/>
        <dbReference type="ChEBI" id="CHEBI:456216"/>
    </reaction>
</comment>
<comment type="subunit">
    <text evidence="1">Heterotrimer of A, B and C subunits.</text>
</comment>
<dbReference type="GO" id="GO:0005524">
    <property type="term" value="F:ATP binding"/>
    <property type="evidence" value="ECO:0007669"/>
    <property type="project" value="UniProtKB-KW"/>
</dbReference>
<dbReference type="HAMAP" id="MF_00122">
    <property type="entry name" value="GatC"/>
    <property type="match status" value="1"/>
</dbReference>
<accession>A0A2S8F7V9</accession>
<evidence type="ECO:0000313" key="2">
    <source>
        <dbReference type="EMBL" id="PQO28238.1"/>
    </source>
</evidence>
<dbReference type="PANTHER" id="PTHR15004:SF0">
    <property type="entry name" value="GLUTAMYL-TRNA(GLN) AMIDOTRANSFERASE SUBUNIT C, MITOCHONDRIAL"/>
    <property type="match status" value="1"/>
</dbReference>
<dbReference type="GO" id="GO:0050567">
    <property type="term" value="F:glutaminyl-tRNA synthase (glutamine-hydrolyzing) activity"/>
    <property type="evidence" value="ECO:0007669"/>
    <property type="project" value="UniProtKB-UniRule"/>
</dbReference>
<evidence type="ECO:0000313" key="3">
    <source>
        <dbReference type="Proteomes" id="UP000239388"/>
    </source>
</evidence>
<keyword evidence="1" id="KW-0547">Nucleotide-binding</keyword>
<comment type="caution">
    <text evidence="2">The sequence shown here is derived from an EMBL/GenBank/DDBJ whole genome shotgun (WGS) entry which is preliminary data.</text>
</comment>
<keyword evidence="1" id="KW-0067">ATP-binding</keyword>
<dbReference type="GO" id="GO:0050566">
    <property type="term" value="F:asparaginyl-tRNA synthase (glutamine-hydrolyzing) activity"/>
    <property type="evidence" value="ECO:0007669"/>
    <property type="project" value="RHEA"/>
</dbReference>
<dbReference type="InterPro" id="IPR003837">
    <property type="entry name" value="GatC"/>
</dbReference>
<dbReference type="OrthoDB" id="9813938at2"/>
<dbReference type="NCBIfam" id="TIGR00135">
    <property type="entry name" value="gatC"/>
    <property type="match status" value="1"/>
</dbReference>
<keyword evidence="1" id="KW-0436">Ligase</keyword>
<organism evidence="2 3">
    <name type="scientific">Blastopirellula marina</name>
    <dbReference type="NCBI Taxonomy" id="124"/>
    <lineage>
        <taxon>Bacteria</taxon>
        <taxon>Pseudomonadati</taxon>
        <taxon>Planctomycetota</taxon>
        <taxon>Planctomycetia</taxon>
        <taxon>Pirellulales</taxon>
        <taxon>Pirellulaceae</taxon>
        <taxon>Blastopirellula</taxon>
    </lineage>
</organism>
<keyword evidence="1" id="KW-0648">Protein biosynthesis</keyword>
<gene>
    <name evidence="1" type="primary">gatC</name>
    <name evidence="2" type="ORF">C5Y98_25405</name>
</gene>
<dbReference type="GO" id="GO:0016740">
    <property type="term" value="F:transferase activity"/>
    <property type="evidence" value="ECO:0007669"/>
    <property type="project" value="UniProtKB-KW"/>
</dbReference>
<comment type="catalytic activity">
    <reaction evidence="1">
        <text>L-glutamyl-tRNA(Gln) + L-glutamine + ATP + H2O = L-glutaminyl-tRNA(Gln) + L-glutamate + ADP + phosphate + H(+)</text>
        <dbReference type="Rhea" id="RHEA:17521"/>
        <dbReference type="Rhea" id="RHEA-COMP:9681"/>
        <dbReference type="Rhea" id="RHEA-COMP:9684"/>
        <dbReference type="ChEBI" id="CHEBI:15377"/>
        <dbReference type="ChEBI" id="CHEBI:15378"/>
        <dbReference type="ChEBI" id="CHEBI:29985"/>
        <dbReference type="ChEBI" id="CHEBI:30616"/>
        <dbReference type="ChEBI" id="CHEBI:43474"/>
        <dbReference type="ChEBI" id="CHEBI:58359"/>
        <dbReference type="ChEBI" id="CHEBI:78520"/>
        <dbReference type="ChEBI" id="CHEBI:78521"/>
        <dbReference type="ChEBI" id="CHEBI:456216"/>
    </reaction>
</comment>
<dbReference type="EC" id="6.3.5.-" evidence="1"/>
<dbReference type="InterPro" id="IPR036113">
    <property type="entry name" value="Asp/Glu-ADT_sf_sub_c"/>
</dbReference>
<name>A0A2S8F7V9_9BACT</name>
<dbReference type="EMBL" id="PUIB01000025">
    <property type="protein sequence ID" value="PQO28238.1"/>
    <property type="molecule type" value="Genomic_DNA"/>
</dbReference>
<dbReference type="GO" id="GO:0006450">
    <property type="term" value="P:regulation of translational fidelity"/>
    <property type="evidence" value="ECO:0007669"/>
    <property type="project" value="InterPro"/>
</dbReference>
<comment type="similarity">
    <text evidence="1">Belongs to the GatC family.</text>
</comment>
<proteinExistence type="inferred from homology"/>
<keyword evidence="2" id="KW-0808">Transferase</keyword>
<dbReference type="GO" id="GO:0070681">
    <property type="term" value="P:glutaminyl-tRNAGln biosynthesis via transamidation"/>
    <property type="evidence" value="ECO:0007669"/>
    <property type="project" value="TreeGrafter"/>
</dbReference>
<dbReference type="Pfam" id="PF02686">
    <property type="entry name" value="GatC"/>
    <property type="match status" value="1"/>
</dbReference>
<reference evidence="2 3" key="1">
    <citation type="submission" date="2018-02" db="EMBL/GenBank/DDBJ databases">
        <title>Comparative genomes isolates from brazilian mangrove.</title>
        <authorList>
            <person name="Araujo J.E."/>
            <person name="Taketani R.G."/>
            <person name="Silva M.C.P."/>
            <person name="Loureco M.V."/>
            <person name="Andreote F.D."/>
        </authorList>
    </citation>
    <scope>NUCLEOTIDE SEQUENCE [LARGE SCALE GENOMIC DNA]</scope>
    <source>
        <strain evidence="2 3">NAP PRIS-MGV</strain>
    </source>
</reference>
<dbReference type="SUPFAM" id="SSF141000">
    <property type="entry name" value="Glu-tRNAGln amidotransferase C subunit"/>
    <property type="match status" value="1"/>
</dbReference>
<dbReference type="GO" id="GO:0006412">
    <property type="term" value="P:translation"/>
    <property type="evidence" value="ECO:0007669"/>
    <property type="project" value="UniProtKB-UniRule"/>
</dbReference>
<dbReference type="PANTHER" id="PTHR15004">
    <property type="entry name" value="GLUTAMYL-TRNA(GLN) AMIDOTRANSFERASE SUBUNIT C, MITOCHONDRIAL"/>
    <property type="match status" value="1"/>
</dbReference>
<dbReference type="RefSeq" id="WP_105358627.1">
    <property type="nucleotide sequence ID" value="NZ_PUIB01000025.1"/>
</dbReference>
<dbReference type="Gene3D" id="1.10.20.60">
    <property type="entry name" value="Glu-tRNAGln amidotransferase C subunit, N-terminal domain"/>
    <property type="match status" value="1"/>
</dbReference>
<dbReference type="Proteomes" id="UP000239388">
    <property type="component" value="Unassembled WGS sequence"/>
</dbReference>
<dbReference type="AlphaFoldDB" id="A0A2S8F7V9"/>